<evidence type="ECO:0000313" key="2">
    <source>
        <dbReference type="Proteomes" id="UP000727456"/>
    </source>
</evidence>
<evidence type="ECO:0000313" key="1">
    <source>
        <dbReference type="EMBL" id="NIJ07215.1"/>
    </source>
</evidence>
<dbReference type="Proteomes" id="UP000727456">
    <property type="component" value="Unassembled WGS sequence"/>
</dbReference>
<dbReference type="InterPro" id="IPR010982">
    <property type="entry name" value="Lambda_DNA-bd_dom_sf"/>
</dbReference>
<sequence length="152" mass="16662">MEPVARRLKTLRNSASPSITVRQIAEKLGMSRSAYHFYESENETGFKQRFLPMDFARRVAAVLADHGINPDDVLALAGIGLDESAGASLSAGEEQLLSYFRSMSPDQRRLYLQLGDQFAQPIIPADVVGSASATVHDGRPDFQAKHEKQVSA</sequence>
<proteinExistence type="predicted"/>
<dbReference type="InterPro" id="IPR001387">
    <property type="entry name" value="Cro/C1-type_HTH"/>
</dbReference>
<name>A0ABX0TSL6_9SPHN</name>
<organism evidence="1 2">
    <name type="scientific">Sphingomonas vulcanisoli</name>
    <dbReference type="NCBI Taxonomy" id="1658060"/>
    <lineage>
        <taxon>Bacteria</taxon>
        <taxon>Pseudomonadati</taxon>
        <taxon>Pseudomonadota</taxon>
        <taxon>Alphaproteobacteria</taxon>
        <taxon>Sphingomonadales</taxon>
        <taxon>Sphingomonadaceae</taxon>
        <taxon>Sphingomonas</taxon>
    </lineage>
</organism>
<accession>A0ABX0TSL6</accession>
<protein>
    <submittedName>
        <fullName evidence="1">Transcriptional regulator with XRE-family HTH domain</fullName>
    </submittedName>
</protein>
<keyword evidence="2" id="KW-1185">Reference proteome</keyword>
<reference evidence="1 2" key="1">
    <citation type="submission" date="2020-03" db="EMBL/GenBank/DDBJ databases">
        <title>Genomic Encyclopedia of Type Strains, Phase III (KMG-III): the genomes of soil and plant-associated and newly described type strains.</title>
        <authorList>
            <person name="Whitman W."/>
        </authorList>
    </citation>
    <scope>NUCLEOTIDE SEQUENCE [LARGE SCALE GENOMIC DNA]</scope>
    <source>
        <strain evidence="1 2">CECT 8804</strain>
    </source>
</reference>
<dbReference type="RefSeq" id="WP_167072100.1">
    <property type="nucleotide sequence ID" value="NZ_JAAOZC010000002.1"/>
</dbReference>
<gene>
    <name evidence="1" type="ORF">FHS31_000811</name>
</gene>
<dbReference type="CDD" id="cd00093">
    <property type="entry name" value="HTH_XRE"/>
    <property type="match status" value="1"/>
</dbReference>
<dbReference type="Gene3D" id="1.10.260.40">
    <property type="entry name" value="lambda repressor-like DNA-binding domains"/>
    <property type="match status" value="1"/>
</dbReference>
<comment type="caution">
    <text evidence="1">The sequence shown here is derived from an EMBL/GenBank/DDBJ whole genome shotgun (WGS) entry which is preliminary data.</text>
</comment>
<dbReference type="EMBL" id="JAAOZC010000002">
    <property type="protein sequence ID" value="NIJ07215.1"/>
    <property type="molecule type" value="Genomic_DNA"/>
</dbReference>